<gene>
    <name evidence="9" type="primary">secE</name>
    <name evidence="10" type="ORF">A2493_02790</name>
</gene>
<comment type="caution">
    <text evidence="10">The sequence shown here is derived from an EMBL/GenBank/DDBJ whole genome shotgun (WGS) entry which is preliminary data.</text>
</comment>
<dbReference type="PANTHER" id="PTHR33910:SF1">
    <property type="entry name" value="PROTEIN TRANSLOCASE SUBUNIT SECE"/>
    <property type="match status" value="1"/>
</dbReference>
<dbReference type="GO" id="GO:0065002">
    <property type="term" value="P:intracellular protein transmembrane transport"/>
    <property type="evidence" value="ECO:0007669"/>
    <property type="project" value="UniProtKB-UniRule"/>
</dbReference>
<keyword evidence="3 9" id="KW-1003">Cell membrane</keyword>
<evidence type="ECO:0000256" key="7">
    <source>
        <dbReference type="ARBA" id="ARBA00023010"/>
    </source>
</evidence>
<name>A0A1F6NM72_9BACT</name>
<keyword evidence="7 9" id="KW-0811">Translocation</keyword>
<dbReference type="Pfam" id="PF00584">
    <property type="entry name" value="SecE"/>
    <property type="match status" value="1"/>
</dbReference>
<keyword evidence="8 9" id="KW-0472">Membrane</keyword>
<dbReference type="GO" id="GO:0005886">
    <property type="term" value="C:plasma membrane"/>
    <property type="evidence" value="ECO:0007669"/>
    <property type="project" value="UniProtKB-SubCell"/>
</dbReference>
<dbReference type="GO" id="GO:0008320">
    <property type="term" value="F:protein transmembrane transporter activity"/>
    <property type="evidence" value="ECO:0007669"/>
    <property type="project" value="UniProtKB-UniRule"/>
</dbReference>
<dbReference type="InterPro" id="IPR001901">
    <property type="entry name" value="Translocase_SecE/Sec61-g"/>
</dbReference>
<dbReference type="EMBL" id="MFQW01000050">
    <property type="protein sequence ID" value="OGH85011.1"/>
    <property type="molecule type" value="Genomic_DNA"/>
</dbReference>
<keyword evidence="5 9" id="KW-0653">Protein transport</keyword>
<reference evidence="10 11" key="1">
    <citation type="journal article" date="2016" name="Nat. Commun.">
        <title>Thousands of microbial genomes shed light on interconnected biogeochemical processes in an aquifer system.</title>
        <authorList>
            <person name="Anantharaman K."/>
            <person name="Brown C.T."/>
            <person name="Hug L.A."/>
            <person name="Sharon I."/>
            <person name="Castelle C.J."/>
            <person name="Probst A.J."/>
            <person name="Thomas B.C."/>
            <person name="Singh A."/>
            <person name="Wilkins M.J."/>
            <person name="Karaoz U."/>
            <person name="Brodie E.L."/>
            <person name="Williams K.H."/>
            <person name="Hubbard S.S."/>
            <person name="Banfield J.F."/>
        </authorList>
    </citation>
    <scope>NUCLEOTIDE SEQUENCE [LARGE SCALE GENOMIC DNA]</scope>
</reference>
<comment type="similarity">
    <text evidence="9">Belongs to the SecE/SEC61-gamma family.</text>
</comment>
<dbReference type="PROSITE" id="PS01067">
    <property type="entry name" value="SECE_SEC61G"/>
    <property type="match status" value="1"/>
</dbReference>
<evidence type="ECO:0000256" key="6">
    <source>
        <dbReference type="ARBA" id="ARBA00022989"/>
    </source>
</evidence>
<dbReference type="GO" id="GO:0009306">
    <property type="term" value="P:protein secretion"/>
    <property type="evidence" value="ECO:0007669"/>
    <property type="project" value="UniProtKB-UniRule"/>
</dbReference>
<evidence type="ECO:0000256" key="5">
    <source>
        <dbReference type="ARBA" id="ARBA00022927"/>
    </source>
</evidence>
<comment type="function">
    <text evidence="9">Essential subunit of the Sec protein translocation channel SecYEG. Clamps together the 2 halves of SecY. May contact the channel plug during translocation.</text>
</comment>
<proteinExistence type="inferred from homology"/>
<evidence type="ECO:0000313" key="11">
    <source>
        <dbReference type="Proteomes" id="UP000178349"/>
    </source>
</evidence>
<dbReference type="AlphaFoldDB" id="A0A1F6NM72"/>
<accession>A0A1F6NM72</accession>
<dbReference type="Proteomes" id="UP000178349">
    <property type="component" value="Unassembled WGS sequence"/>
</dbReference>
<keyword evidence="2 9" id="KW-0813">Transport</keyword>
<dbReference type="HAMAP" id="MF_00422">
    <property type="entry name" value="SecE"/>
    <property type="match status" value="1"/>
</dbReference>
<evidence type="ECO:0000256" key="1">
    <source>
        <dbReference type="ARBA" id="ARBA00004370"/>
    </source>
</evidence>
<dbReference type="Gene3D" id="1.20.5.1030">
    <property type="entry name" value="Preprotein translocase secy subunit"/>
    <property type="match status" value="1"/>
</dbReference>
<evidence type="ECO:0000256" key="2">
    <source>
        <dbReference type="ARBA" id="ARBA00022448"/>
    </source>
</evidence>
<evidence type="ECO:0000256" key="9">
    <source>
        <dbReference type="HAMAP-Rule" id="MF_00422"/>
    </source>
</evidence>
<sequence>MKLFSKIGQYLKDSILELKKVTWPTKKQVTIYTIVVIVMSLGVAIYFGVLDYFFNWVLELIIKK</sequence>
<dbReference type="GO" id="GO:0043952">
    <property type="term" value="P:protein transport by the Sec complex"/>
    <property type="evidence" value="ECO:0007669"/>
    <property type="project" value="UniProtKB-UniRule"/>
</dbReference>
<feature type="transmembrane region" description="Helical" evidence="9">
    <location>
        <begin position="29"/>
        <end position="49"/>
    </location>
</feature>
<evidence type="ECO:0000256" key="4">
    <source>
        <dbReference type="ARBA" id="ARBA00022692"/>
    </source>
</evidence>
<comment type="subcellular location">
    <subcellularLocation>
        <location evidence="9">Cell membrane</location>
        <topology evidence="9">Single-pass membrane protein</topology>
    </subcellularLocation>
    <subcellularLocation>
        <location evidence="1">Membrane</location>
    </subcellularLocation>
</comment>
<evidence type="ECO:0000256" key="8">
    <source>
        <dbReference type="ARBA" id="ARBA00023136"/>
    </source>
</evidence>
<dbReference type="InterPro" id="IPR038379">
    <property type="entry name" value="SecE_sf"/>
</dbReference>
<dbReference type="NCBIfam" id="TIGR00964">
    <property type="entry name" value="secE_bact"/>
    <property type="match status" value="1"/>
</dbReference>
<dbReference type="GO" id="GO:0006605">
    <property type="term" value="P:protein targeting"/>
    <property type="evidence" value="ECO:0007669"/>
    <property type="project" value="UniProtKB-UniRule"/>
</dbReference>
<evidence type="ECO:0000313" key="10">
    <source>
        <dbReference type="EMBL" id="OGH85011.1"/>
    </source>
</evidence>
<protein>
    <recommendedName>
        <fullName evidence="9">Protein translocase subunit SecE</fullName>
    </recommendedName>
</protein>
<comment type="subunit">
    <text evidence="9">Component of the Sec protein translocase complex. Heterotrimer consisting of SecY, SecE and SecG subunits. The heterotrimers can form oligomers, although 1 heterotrimer is thought to be able to translocate proteins. Interacts with the ribosome. Interacts with SecDF, and other proteins may be involved. Interacts with SecA.</text>
</comment>
<organism evidence="10 11">
    <name type="scientific">Candidatus Magasanikbacteria bacterium RIFOXYC12_FULL_33_11</name>
    <dbReference type="NCBI Taxonomy" id="1798701"/>
    <lineage>
        <taxon>Bacteria</taxon>
        <taxon>Candidatus Magasanikiibacteriota</taxon>
    </lineage>
</organism>
<dbReference type="InterPro" id="IPR005807">
    <property type="entry name" value="SecE_bac"/>
</dbReference>
<keyword evidence="6 9" id="KW-1133">Transmembrane helix</keyword>
<evidence type="ECO:0000256" key="3">
    <source>
        <dbReference type="ARBA" id="ARBA00022475"/>
    </source>
</evidence>
<dbReference type="PANTHER" id="PTHR33910">
    <property type="entry name" value="PROTEIN TRANSLOCASE SUBUNIT SECE"/>
    <property type="match status" value="1"/>
</dbReference>
<keyword evidence="4 9" id="KW-0812">Transmembrane</keyword>